<dbReference type="OrthoDB" id="5357726at2759"/>
<organism evidence="2 3">
    <name type="scientific">Cryoendolithus antarcticus</name>
    <dbReference type="NCBI Taxonomy" id="1507870"/>
    <lineage>
        <taxon>Eukaryota</taxon>
        <taxon>Fungi</taxon>
        <taxon>Dikarya</taxon>
        <taxon>Ascomycota</taxon>
        <taxon>Pezizomycotina</taxon>
        <taxon>Dothideomycetes</taxon>
        <taxon>Dothideomycetidae</taxon>
        <taxon>Cladosporiales</taxon>
        <taxon>Cladosporiaceae</taxon>
        <taxon>Cryoendolithus</taxon>
    </lineage>
</organism>
<dbReference type="GO" id="GO:0008237">
    <property type="term" value="F:metallopeptidase activity"/>
    <property type="evidence" value="ECO:0007669"/>
    <property type="project" value="InterPro"/>
</dbReference>
<keyword evidence="3" id="KW-1185">Reference proteome</keyword>
<evidence type="ECO:0000313" key="3">
    <source>
        <dbReference type="Proteomes" id="UP000192596"/>
    </source>
</evidence>
<protein>
    <submittedName>
        <fullName evidence="2">Uncharacterized protein</fullName>
    </submittedName>
</protein>
<dbReference type="Proteomes" id="UP000192596">
    <property type="component" value="Unassembled WGS sequence"/>
</dbReference>
<dbReference type="Gene3D" id="3.40.390.10">
    <property type="entry name" value="Collagenase (Catalytic Domain)"/>
    <property type="match status" value="1"/>
</dbReference>
<feature type="chain" id="PRO_5012528802" evidence="1">
    <location>
        <begin position="19"/>
        <end position="291"/>
    </location>
</feature>
<evidence type="ECO:0000256" key="1">
    <source>
        <dbReference type="SAM" id="SignalP"/>
    </source>
</evidence>
<dbReference type="AlphaFoldDB" id="A0A1V8TJT8"/>
<dbReference type="EMBL" id="NAJO01000006">
    <property type="protein sequence ID" value="OQO11511.1"/>
    <property type="molecule type" value="Genomic_DNA"/>
</dbReference>
<dbReference type="SUPFAM" id="SSF55486">
    <property type="entry name" value="Metalloproteases ('zincins'), catalytic domain"/>
    <property type="match status" value="1"/>
</dbReference>
<reference evidence="3" key="1">
    <citation type="submission" date="2017-03" db="EMBL/GenBank/DDBJ databases">
        <title>Genomes of endolithic fungi from Antarctica.</title>
        <authorList>
            <person name="Coleine C."/>
            <person name="Masonjones S."/>
            <person name="Stajich J.E."/>
        </authorList>
    </citation>
    <scope>NUCLEOTIDE SEQUENCE [LARGE SCALE GENOMIC DNA]</scope>
    <source>
        <strain evidence="3">CCFEE 5527</strain>
    </source>
</reference>
<comment type="caution">
    <text evidence="2">The sequence shown here is derived from an EMBL/GenBank/DDBJ whole genome shotgun (WGS) entry which is preliminary data.</text>
</comment>
<accession>A0A1V8TJT8</accession>
<keyword evidence="1" id="KW-0732">Signal</keyword>
<gene>
    <name evidence="2" type="ORF">B0A48_03238</name>
</gene>
<name>A0A1V8TJT8_9PEZI</name>
<dbReference type="InterPro" id="IPR024079">
    <property type="entry name" value="MetalloPept_cat_dom_sf"/>
</dbReference>
<dbReference type="InParanoid" id="A0A1V8TJT8"/>
<proteinExistence type="predicted"/>
<evidence type="ECO:0000313" key="2">
    <source>
        <dbReference type="EMBL" id="OQO11511.1"/>
    </source>
</evidence>
<sequence length="291" mass="31557">MVPTFFFLPALTAALVSSASESTKCTQVVPAATASRHSNCTRAQPTAKLSPYPHSPLANEFQYRGYDENNKTDVDARQAIHDAFTDLPPMLAAAIASLRDLNDDTYDRYFPTFLGEANSTLYDTPLYGRSYVEGVFGMLIDADTQLVALKPSTAEFKNERQDVGCCCANGAAACFFRGANSFNVCPGLFEEPMRASAVNCSELGDQMSWHMDSITSTLLHDYMPSDGVGAKAPSSAGRKIDVAYHPDNSARLAAGPEGQKAFINAASYSDFALDAYYNHGTTFKHYLKGDI</sequence>
<feature type="signal peptide" evidence="1">
    <location>
        <begin position="1"/>
        <end position="18"/>
    </location>
</feature>